<dbReference type="InterPro" id="IPR017907">
    <property type="entry name" value="Znf_RING_CS"/>
</dbReference>
<sequence length="70" mass="7943">MKGMSCPFCLNRFIGQDLGVPENCDHIFCFECMSGQHFGNSLNEFSYIHMKRSPDGKVIKKVSVRVRSKG</sequence>
<keyword evidence="5" id="KW-1185">Reference proteome</keyword>
<name>A0AAV6VXM8_9ARAC</name>
<dbReference type="SUPFAM" id="SSF57850">
    <property type="entry name" value="RING/U-box"/>
    <property type="match status" value="1"/>
</dbReference>
<proteinExistence type="predicted"/>
<evidence type="ECO:0000313" key="4">
    <source>
        <dbReference type="EMBL" id="KAG8201479.1"/>
    </source>
</evidence>
<keyword evidence="1" id="KW-0479">Metal-binding</keyword>
<keyword evidence="3" id="KW-0862">Zinc</keyword>
<dbReference type="AlphaFoldDB" id="A0AAV6VXM8"/>
<accession>A0AAV6VXM8</accession>
<keyword evidence="2" id="KW-0863">Zinc-finger</keyword>
<gene>
    <name evidence="4" type="ORF">JTE90_024347</name>
</gene>
<dbReference type="PROSITE" id="PS00518">
    <property type="entry name" value="ZF_RING_1"/>
    <property type="match status" value="1"/>
</dbReference>
<dbReference type="Proteomes" id="UP000827092">
    <property type="component" value="Unassembled WGS sequence"/>
</dbReference>
<comment type="caution">
    <text evidence="4">The sequence shown here is derived from an EMBL/GenBank/DDBJ whole genome shotgun (WGS) entry which is preliminary data.</text>
</comment>
<dbReference type="EMBL" id="JAFNEN010000005">
    <property type="protein sequence ID" value="KAG8201479.1"/>
    <property type="molecule type" value="Genomic_DNA"/>
</dbReference>
<dbReference type="Gene3D" id="3.30.40.10">
    <property type="entry name" value="Zinc/RING finger domain, C3HC4 (zinc finger)"/>
    <property type="match status" value="1"/>
</dbReference>
<evidence type="ECO:0000256" key="3">
    <source>
        <dbReference type="ARBA" id="ARBA00022833"/>
    </source>
</evidence>
<protein>
    <recommendedName>
        <fullName evidence="6">RING-type domain-containing protein</fullName>
    </recommendedName>
</protein>
<evidence type="ECO:0000256" key="1">
    <source>
        <dbReference type="ARBA" id="ARBA00022723"/>
    </source>
</evidence>
<dbReference type="InterPro" id="IPR013083">
    <property type="entry name" value="Znf_RING/FYVE/PHD"/>
</dbReference>
<reference evidence="4 5" key="1">
    <citation type="journal article" date="2022" name="Nat. Ecol. Evol.">
        <title>A masculinizing supergene underlies an exaggerated male reproductive morph in a spider.</title>
        <authorList>
            <person name="Hendrickx F."/>
            <person name="De Corte Z."/>
            <person name="Sonet G."/>
            <person name="Van Belleghem S.M."/>
            <person name="Kostlbacher S."/>
            <person name="Vangestel C."/>
        </authorList>
    </citation>
    <scope>NUCLEOTIDE SEQUENCE [LARGE SCALE GENOMIC DNA]</scope>
    <source>
        <strain evidence="4">W744_W776</strain>
    </source>
</reference>
<evidence type="ECO:0008006" key="6">
    <source>
        <dbReference type="Google" id="ProtNLM"/>
    </source>
</evidence>
<dbReference type="GO" id="GO:0008270">
    <property type="term" value="F:zinc ion binding"/>
    <property type="evidence" value="ECO:0007669"/>
    <property type="project" value="UniProtKB-KW"/>
</dbReference>
<evidence type="ECO:0000256" key="2">
    <source>
        <dbReference type="ARBA" id="ARBA00022771"/>
    </source>
</evidence>
<evidence type="ECO:0000313" key="5">
    <source>
        <dbReference type="Proteomes" id="UP000827092"/>
    </source>
</evidence>
<organism evidence="4 5">
    <name type="scientific">Oedothorax gibbosus</name>
    <dbReference type="NCBI Taxonomy" id="931172"/>
    <lineage>
        <taxon>Eukaryota</taxon>
        <taxon>Metazoa</taxon>
        <taxon>Ecdysozoa</taxon>
        <taxon>Arthropoda</taxon>
        <taxon>Chelicerata</taxon>
        <taxon>Arachnida</taxon>
        <taxon>Araneae</taxon>
        <taxon>Araneomorphae</taxon>
        <taxon>Entelegynae</taxon>
        <taxon>Araneoidea</taxon>
        <taxon>Linyphiidae</taxon>
        <taxon>Erigoninae</taxon>
        <taxon>Oedothorax</taxon>
    </lineage>
</organism>